<proteinExistence type="predicted"/>
<protein>
    <recommendedName>
        <fullName evidence="2">Tubulin-folding cofactor D ARM repeats domain-containing protein</fullName>
    </recommendedName>
</protein>
<sequence length="143" mass="16582">GRRGLLFPDRLPQVVPVVLKALVYDEPRGYSRWVLTLEMLLVTLLVILQLLETHILAPYLNCRRAASAAFQEKRWKTRNFFLMELIYLPQLIFSLVYIAQFVGVYSAIDRAFGYKKSGPLGCWYTLELTAKTLHNLTPKVRCY</sequence>
<keyword evidence="4" id="KW-1185">Reference proteome</keyword>
<name>A0ABQ9ITB7_9CUCU</name>
<feature type="domain" description="Tubulin-folding cofactor D ARM repeats" evidence="2">
    <location>
        <begin position="1"/>
        <end position="31"/>
    </location>
</feature>
<keyword evidence="1" id="KW-1133">Transmembrane helix</keyword>
<comment type="caution">
    <text evidence="3">The sequence shown here is derived from an EMBL/GenBank/DDBJ whole genome shotgun (WGS) entry which is preliminary data.</text>
</comment>
<feature type="transmembrane region" description="Helical" evidence="1">
    <location>
        <begin position="33"/>
        <end position="51"/>
    </location>
</feature>
<organism evidence="3 4">
    <name type="scientific">Molorchus minor</name>
    <dbReference type="NCBI Taxonomy" id="1323400"/>
    <lineage>
        <taxon>Eukaryota</taxon>
        <taxon>Metazoa</taxon>
        <taxon>Ecdysozoa</taxon>
        <taxon>Arthropoda</taxon>
        <taxon>Hexapoda</taxon>
        <taxon>Insecta</taxon>
        <taxon>Pterygota</taxon>
        <taxon>Neoptera</taxon>
        <taxon>Endopterygota</taxon>
        <taxon>Coleoptera</taxon>
        <taxon>Polyphaga</taxon>
        <taxon>Cucujiformia</taxon>
        <taxon>Chrysomeloidea</taxon>
        <taxon>Cerambycidae</taxon>
        <taxon>Lamiinae</taxon>
        <taxon>Monochamini</taxon>
        <taxon>Molorchus</taxon>
    </lineage>
</organism>
<dbReference type="Proteomes" id="UP001162164">
    <property type="component" value="Unassembled WGS sequence"/>
</dbReference>
<dbReference type="Pfam" id="PF25767">
    <property type="entry name" value="ARM_TBCD_2nd"/>
    <property type="match status" value="1"/>
</dbReference>
<reference evidence="3" key="1">
    <citation type="journal article" date="2023" name="Insect Mol. Biol.">
        <title>Genome sequencing provides insights into the evolution of gene families encoding plant cell wall-degrading enzymes in longhorned beetles.</title>
        <authorList>
            <person name="Shin N.R."/>
            <person name="Okamura Y."/>
            <person name="Kirsch R."/>
            <person name="Pauchet Y."/>
        </authorList>
    </citation>
    <scope>NUCLEOTIDE SEQUENCE</scope>
    <source>
        <strain evidence="3">MMC_N1</strain>
    </source>
</reference>
<dbReference type="PANTHER" id="PTHR12658">
    <property type="entry name" value="BETA-TUBULIN COFACTOR D"/>
    <property type="match status" value="1"/>
</dbReference>
<dbReference type="InterPro" id="IPR058033">
    <property type="entry name" value="ARM_TBCD_2nd"/>
</dbReference>
<dbReference type="InterPro" id="IPR033162">
    <property type="entry name" value="TBCD"/>
</dbReference>
<keyword evidence="1" id="KW-0472">Membrane</keyword>
<dbReference type="EMBL" id="JAPWTJ010002837">
    <property type="protein sequence ID" value="KAJ8964289.1"/>
    <property type="molecule type" value="Genomic_DNA"/>
</dbReference>
<dbReference type="PANTHER" id="PTHR12658:SF0">
    <property type="entry name" value="TUBULIN-SPECIFIC CHAPERONE D"/>
    <property type="match status" value="1"/>
</dbReference>
<evidence type="ECO:0000259" key="2">
    <source>
        <dbReference type="Pfam" id="PF25767"/>
    </source>
</evidence>
<gene>
    <name evidence="3" type="ORF">NQ317_014585</name>
</gene>
<evidence type="ECO:0000313" key="4">
    <source>
        <dbReference type="Proteomes" id="UP001162164"/>
    </source>
</evidence>
<evidence type="ECO:0000256" key="1">
    <source>
        <dbReference type="SAM" id="Phobius"/>
    </source>
</evidence>
<accession>A0ABQ9ITB7</accession>
<feature type="transmembrane region" description="Helical" evidence="1">
    <location>
        <begin position="85"/>
        <end position="108"/>
    </location>
</feature>
<evidence type="ECO:0000313" key="3">
    <source>
        <dbReference type="EMBL" id="KAJ8964289.1"/>
    </source>
</evidence>
<feature type="non-terminal residue" evidence="3">
    <location>
        <position position="1"/>
    </location>
</feature>
<keyword evidence="1" id="KW-0812">Transmembrane</keyword>